<protein>
    <submittedName>
        <fullName evidence="7">Cytochrome c</fullName>
    </submittedName>
</protein>
<sequence>MTPVRTALAALVVVAFGLAIAGAGMGGPPAGDPAPKTAAVTVAKQAIARNATAAEGAKEFESEGCDACHAIAATGAKGKLGPRLDTDSDPVRETAGNVTDPRTDIAEGYEAKLMPTDYASRMSAEEIRAVATFIHTVSAAGGGSGGKKDGDGG</sequence>
<dbReference type="RefSeq" id="WP_254572734.1">
    <property type="nucleotide sequence ID" value="NZ_CP098502.1"/>
</dbReference>
<dbReference type="Gene3D" id="1.10.760.10">
    <property type="entry name" value="Cytochrome c-like domain"/>
    <property type="match status" value="1"/>
</dbReference>
<keyword evidence="2 4" id="KW-0479">Metal-binding</keyword>
<dbReference type="PROSITE" id="PS51007">
    <property type="entry name" value="CYTC"/>
    <property type="match status" value="1"/>
</dbReference>
<evidence type="ECO:0000313" key="8">
    <source>
        <dbReference type="Proteomes" id="UP001056035"/>
    </source>
</evidence>
<accession>A0ABY5DWL6</accession>
<dbReference type="Pfam" id="PF00034">
    <property type="entry name" value="Cytochrom_C"/>
    <property type="match status" value="1"/>
</dbReference>
<evidence type="ECO:0000313" key="7">
    <source>
        <dbReference type="EMBL" id="UTI66056.1"/>
    </source>
</evidence>
<name>A0ABY5DWL6_9ACTN</name>
<reference evidence="7 8" key="1">
    <citation type="submission" date="2022-06" db="EMBL/GenBank/DDBJ databases">
        <title>Paraconexibacter antarcticus.</title>
        <authorList>
            <person name="Kim C.S."/>
        </authorList>
    </citation>
    <scope>NUCLEOTIDE SEQUENCE [LARGE SCALE GENOMIC DNA]</scope>
    <source>
        <strain evidence="7 8">02-257</strain>
    </source>
</reference>
<keyword evidence="8" id="KW-1185">Reference proteome</keyword>
<gene>
    <name evidence="7" type="ORF">NBH00_07585</name>
</gene>
<dbReference type="InterPro" id="IPR036909">
    <property type="entry name" value="Cyt_c-like_dom_sf"/>
</dbReference>
<organism evidence="7 8">
    <name type="scientific">Paraconexibacter antarcticus</name>
    <dbReference type="NCBI Taxonomy" id="2949664"/>
    <lineage>
        <taxon>Bacteria</taxon>
        <taxon>Bacillati</taxon>
        <taxon>Actinomycetota</taxon>
        <taxon>Thermoleophilia</taxon>
        <taxon>Solirubrobacterales</taxon>
        <taxon>Paraconexibacteraceae</taxon>
        <taxon>Paraconexibacter</taxon>
    </lineage>
</organism>
<dbReference type="SUPFAM" id="SSF46626">
    <property type="entry name" value="Cytochrome c"/>
    <property type="match status" value="1"/>
</dbReference>
<evidence type="ECO:0000256" key="2">
    <source>
        <dbReference type="ARBA" id="ARBA00022723"/>
    </source>
</evidence>
<keyword evidence="3 4" id="KW-0408">Iron</keyword>
<keyword evidence="1 4" id="KW-0349">Heme</keyword>
<evidence type="ECO:0000256" key="4">
    <source>
        <dbReference type="PROSITE-ProRule" id="PRU00433"/>
    </source>
</evidence>
<dbReference type="InterPro" id="IPR009056">
    <property type="entry name" value="Cyt_c-like_dom"/>
</dbReference>
<evidence type="ECO:0000259" key="6">
    <source>
        <dbReference type="PROSITE" id="PS51007"/>
    </source>
</evidence>
<dbReference type="Proteomes" id="UP001056035">
    <property type="component" value="Chromosome"/>
</dbReference>
<evidence type="ECO:0000256" key="5">
    <source>
        <dbReference type="SAM" id="MobiDB-lite"/>
    </source>
</evidence>
<evidence type="ECO:0000256" key="3">
    <source>
        <dbReference type="ARBA" id="ARBA00023004"/>
    </source>
</evidence>
<proteinExistence type="predicted"/>
<feature type="domain" description="Cytochrome c" evidence="6">
    <location>
        <begin position="51"/>
        <end position="138"/>
    </location>
</feature>
<dbReference type="EMBL" id="CP098502">
    <property type="protein sequence ID" value="UTI66056.1"/>
    <property type="molecule type" value="Genomic_DNA"/>
</dbReference>
<evidence type="ECO:0000256" key="1">
    <source>
        <dbReference type="ARBA" id="ARBA00022617"/>
    </source>
</evidence>
<feature type="region of interest" description="Disordered" evidence="5">
    <location>
        <begin position="78"/>
        <end position="101"/>
    </location>
</feature>
<feature type="compositionally biased region" description="Basic and acidic residues" evidence="5">
    <location>
        <begin position="82"/>
        <end position="92"/>
    </location>
</feature>